<gene>
    <name evidence="4" type="ORF">C5748_04230</name>
</gene>
<protein>
    <submittedName>
        <fullName evidence="4">Uncharacterized protein</fullName>
    </submittedName>
</protein>
<dbReference type="Pfam" id="PF25837">
    <property type="entry name" value="Apionate_lact_N"/>
    <property type="match status" value="1"/>
</dbReference>
<proteinExistence type="predicted"/>
<name>A0A2S9IVR7_9HYPH</name>
<organism evidence="4 5">
    <name type="scientific">Phyllobacterium phragmitis</name>
    <dbReference type="NCBI Taxonomy" id="2670329"/>
    <lineage>
        <taxon>Bacteria</taxon>
        <taxon>Pseudomonadati</taxon>
        <taxon>Pseudomonadota</taxon>
        <taxon>Alphaproteobacteria</taxon>
        <taxon>Hyphomicrobiales</taxon>
        <taxon>Phyllobacteriaceae</taxon>
        <taxon>Phyllobacterium</taxon>
    </lineage>
</organism>
<feature type="domain" description="D-apionate lactonase N-terminal" evidence="1">
    <location>
        <begin position="10"/>
        <end position="232"/>
    </location>
</feature>
<comment type="caution">
    <text evidence="4">The sequence shown here is derived from an EMBL/GenBank/DDBJ whole genome shotgun (WGS) entry which is preliminary data.</text>
</comment>
<dbReference type="RefSeq" id="WP_105740704.1">
    <property type="nucleotide sequence ID" value="NZ_PVBR01000003.1"/>
</dbReference>
<reference evidence="4 5" key="1">
    <citation type="submission" date="2018-02" db="EMBL/GenBank/DDBJ databases">
        <title>The draft genome of Phyllobacterium sp. 1N-3.</title>
        <authorList>
            <person name="Liu L."/>
            <person name="Li L."/>
            <person name="Zhang X."/>
            <person name="Wang T."/>
            <person name="Liang L."/>
        </authorList>
    </citation>
    <scope>NUCLEOTIDE SEQUENCE [LARGE SCALE GENOMIC DNA]</scope>
    <source>
        <strain evidence="4 5">1N-3</strain>
    </source>
</reference>
<dbReference type="AlphaFoldDB" id="A0A2S9IVR7"/>
<feature type="domain" description="D-apionate lactonase C-terminal" evidence="3">
    <location>
        <begin position="560"/>
        <end position="635"/>
    </location>
</feature>
<dbReference type="Pfam" id="PF25838">
    <property type="entry name" value="Apionate_lact_M"/>
    <property type="match status" value="1"/>
</dbReference>
<evidence type="ECO:0000313" key="5">
    <source>
        <dbReference type="Proteomes" id="UP000239434"/>
    </source>
</evidence>
<accession>A0A2S9IVR7</accession>
<evidence type="ECO:0000259" key="3">
    <source>
        <dbReference type="Pfam" id="PF25839"/>
    </source>
</evidence>
<evidence type="ECO:0000259" key="1">
    <source>
        <dbReference type="Pfam" id="PF25837"/>
    </source>
</evidence>
<keyword evidence="5" id="KW-1185">Reference proteome</keyword>
<dbReference type="InterPro" id="IPR058788">
    <property type="entry name" value="ApnL_N"/>
</dbReference>
<sequence length="644" mass="69927">MSAGLSEAIALYGTEEPPQTFRQLRAGDLSAELVDGNLRYIRFRGHEILRAISYVVRDENWGTYASEISGLVIEQEPDRFTVRYRADCGGTLAYEARISGHCDGRLVFEAIATPDKDFTTNRCGFCVLHPILNVAGRPVAVGHNDGSLQETAFPDLIEPWQPFKEISALTHQVAEGITAICSFAGDVFEMEDQRNWSDASYKTYVRPLALPWPYVMSAGQESRQAVDLRITTQDNAPAAPARDGPVTIAISEADSAPRHPEIGLLIEPDELAATMDGIAALQDLAPQFLLLHFDPTVGHGPGELEAFAHLQREAGCPVTLEYVVACEGDLTEEFSGLATMVQTAGLKLAALAVCPSVDRQSTPPGSEWPECPSLSHIYNAARRVFPDTPLGGGMFSYFTELNRKRPPVDMLDFVTHGTNPIVHAADDISVMETLETLPDIFRSARAIIGNGTTYRLGLCSIPMRQNPYGTHTMANPDGRRVTMVRTDPRQRGLFAAAWMLGYAARVADHDIASMVPAALTGPLGILSSKQSRILPIHSVLRELCRLSGKSAPKCRSSDQARVLALAADEHDGSRALFITNLTPAVQQVEFYNDHGSKPVAVSVLHAENFGATFDEAEQDCVAGSLSLPPYAVARMRLCRGASGV</sequence>
<dbReference type="EMBL" id="PVBR01000003">
    <property type="protein sequence ID" value="PRD44623.1"/>
    <property type="molecule type" value="Genomic_DNA"/>
</dbReference>
<evidence type="ECO:0000259" key="2">
    <source>
        <dbReference type="Pfam" id="PF25838"/>
    </source>
</evidence>
<feature type="domain" description="D-apionate lactonase TIM barrel" evidence="2">
    <location>
        <begin position="262"/>
        <end position="548"/>
    </location>
</feature>
<dbReference type="Proteomes" id="UP000239434">
    <property type="component" value="Unassembled WGS sequence"/>
</dbReference>
<dbReference type="InterPro" id="IPR058789">
    <property type="entry name" value="ApnL_C"/>
</dbReference>
<dbReference type="Pfam" id="PF25839">
    <property type="entry name" value="Apionate_lact_C"/>
    <property type="match status" value="1"/>
</dbReference>
<evidence type="ECO:0000313" key="4">
    <source>
        <dbReference type="EMBL" id="PRD44623.1"/>
    </source>
</evidence>
<dbReference type="InterPro" id="IPR058787">
    <property type="entry name" value="ApnL_M"/>
</dbReference>